<dbReference type="EMBL" id="CABVHB010000109">
    <property type="protein sequence ID" value="VVN45932.1"/>
    <property type="molecule type" value="Genomic_DNA"/>
</dbReference>
<evidence type="ECO:0000313" key="2">
    <source>
        <dbReference type="EMBL" id="VVN45932.1"/>
    </source>
</evidence>
<accession>A0A5E6XPU1</accession>
<reference evidence="1 3" key="1">
    <citation type="submission" date="2019-09" db="EMBL/GenBank/DDBJ databases">
        <authorList>
            <person name="Chandra G."/>
            <person name="Truman W A."/>
        </authorList>
    </citation>
    <scope>NUCLEOTIDE SEQUENCE [LARGE SCALE GENOMIC DNA]</scope>
    <source>
        <strain evidence="1">PS673</strain>
    </source>
</reference>
<organism evidence="1 3">
    <name type="scientific">Pseudomonas fluorescens</name>
    <dbReference type="NCBI Taxonomy" id="294"/>
    <lineage>
        <taxon>Bacteria</taxon>
        <taxon>Pseudomonadati</taxon>
        <taxon>Pseudomonadota</taxon>
        <taxon>Gammaproteobacteria</taxon>
        <taxon>Pseudomonadales</taxon>
        <taxon>Pseudomonadaceae</taxon>
        <taxon>Pseudomonas</taxon>
    </lineage>
</organism>
<sequence length="121" mass="13127">MEKPLADRQAAFFHGTVQVEQRFAQLVHRVQVGQMGAFAEGGQFVQQRAELLTFAGVLLPTLQQAFGVQQDVHALGEEVVDQLRVALDSQPSVRCAQEVCQALGQLRPGALGQTPGTGNFR</sequence>
<dbReference type="EMBL" id="CABVHB010000085">
    <property type="protein sequence ID" value="VVN43403.1"/>
    <property type="molecule type" value="Genomic_DNA"/>
</dbReference>
<evidence type="ECO:0000313" key="1">
    <source>
        <dbReference type="EMBL" id="VVN43403.1"/>
    </source>
</evidence>
<protein>
    <submittedName>
        <fullName evidence="1">Uncharacterized protein</fullName>
    </submittedName>
</protein>
<name>A0A5E6XPU1_PSEFL</name>
<gene>
    <name evidence="1" type="ORF">PS673_05542</name>
    <name evidence="2" type="ORF">PS673_05747</name>
</gene>
<dbReference type="AlphaFoldDB" id="A0A5E6XPU1"/>
<evidence type="ECO:0000313" key="3">
    <source>
        <dbReference type="Proteomes" id="UP000344274"/>
    </source>
</evidence>
<dbReference type="Proteomes" id="UP000344274">
    <property type="component" value="Unassembled WGS sequence"/>
</dbReference>
<proteinExistence type="predicted"/>